<dbReference type="PANTHER" id="PTHR11019:SF199">
    <property type="entry name" value="HTH-TYPE TRANSCRIPTIONAL REGULATOR NIMR"/>
    <property type="match status" value="1"/>
</dbReference>
<evidence type="ECO:0000259" key="4">
    <source>
        <dbReference type="PROSITE" id="PS01124"/>
    </source>
</evidence>
<keyword evidence="1" id="KW-0805">Transcription regulation</keyword>
<reference evidence="5 6" key="1">
    <citation type="submission" date="2016-09" db="EMBL/GenBank/DDBJ databases">
        <authorList>
            <person name="Reverchon S."/>
            <person name="Nasser W."/>
            <person name="Leonard S."/>
            <person name="Brochier C."/>
            <person name="Duprey A."/>
        </authorList>
    </citation>
    <scope>NUCLEOTIDE SEQUENCE [LARGE SCALE GENOMIC DNA]</scope>
    <source>
        <strain evidence="5 6">174/2</strain>
    </source>
</reference>
<dbReference type="KEGG" id="daq:DAQ1742_04401"/>
<dbReference type="InterPro" id="IPR011051">
    <property type="entry name" value="RmlC_Cupin_sf"/>
</dbReference>
<dbReference type="Pfam" id="PF12833">
    <property type="entry name" value="HTH_18"/>
    <property type="match status" value="1"/>
</dbReference>
<dbReference type="InterPro" id="IPR018060">
    <property type="entry name" value="HTH_AraC"/>
</dbReference>
<dbReference type="Pfam" id="PF02311">
    <property type="entry name" value="AraC_binding"/>
    <property type="match status" value="1"/>
</dbReference>
<evidence type="ECO:0000313" key="5">
    <source>
        <dbReference type="EMBL" id="SLM65146.1"/>
    </source>
</evidence>
<accession>A0A375AGW2</accession>
<dbReference type="SMART" id="SM00342">
    <property type="entry name" value="HTH_ARAC"/>
    <property type="match status" value="1"/>
</dbReference>
<keyword evidence="2" id="KW-0238">DNA-binding</keyword>
<dbReference type="SUPFAM" id="SSF51182">
    <property type="entry name" value="RmlC-like cupins"/>
    <property type="match status" value="1"/>
</dbReference>
<proteinExistence type="predicted"/>
<feature type="domain" description="HTH araC/xylS-type" evidence="4">
    <location>
        <begin position="149"/>
        <end position="249"/>
    </location>
</feature>
<dbReference type="InterPro" id="IPR014710">
    <property type="entry name" value="RmlC-like_jellyroll"/>
</dbReference>
<protein>
    <submittedName>
        <fullName evidence="5">Transcriptional regulator, AraC family</fullName>
    </submittedName>
</protein>
<dbReference type="PANTHER" id="PTHR11019">
    <property type="entry name" value="HTH-TYPE TRANSCRIPTIONAL REGULATOR NIMR"/>
    <property type="match status" value="1"/>
</dbReference>
<dbReference type="RefSeq" id="WP_035338927.1">
    <property type="nucleotide sequence ID" value="NZ_LT615367.1"/>
</dbReference>
<gene>
    <name evidence="5" type="ORF">DAQ1742_04401</name>
</gene>
<dbReference type="GO" id="GO:0043565">
    <property type="term" value="F:sequence-specific DNA binding"/>
    <property type="evidence" value="ECO:0007669"/>
    <property type="project" value="InterPro"/>
</dbReference>
<dbReference type="Gene3D" id="1.10.10.60">
    <property type="entry name" value="Homeodomain-like"/>
    <property type="match status" value="1"/>
</dbReference>
<organism evidence="5 6">
    <name type="scientific">Dickeya aquatica</name>
    <dbReference type="NCBI Taxonomy" id="1401087"/>
    <lineage>
        <taxon>Bacteria</taxon>
        <taxon>Pseudomonadati</taxon>
        <taxon>Pseudomonadota</taxon>
        <taxon>Gammaproteobacteria</taxon>
        <taxon>Enterobacterales</taxon>
        <taxon>Pectobacteriaceae</taxon>
        <taxon>Dickeya</taxon>
    </lineage>
</organism>
<dbReference type="Proteomes" id="UP000294820">
    <property type="component" value="Chromosome 1"/>
</dbReference>
<dbReference type="InterPro" id="IPR003313">
    <property type="entry name" value="AraC-bd"/>
</dbReference>
<keyword evidence="3" id="KW-0804">Transcription</keyword>
<sequence>MDELKRQDDVLCIERIIDSTSPQYPPHKHHQGQFVMVRQGVFYAHTALRNWLIKPGIAIWIPPNVVHWGKAFHRVELTVLYVNPTLYCSLANDIKLLDASPLLIGLCERLVFPRTPLSDERRSRILQLLFEEIEEMPASSLSLPLPSDQRLKKITDSLIATPALRRSLADWGTQVGATERTLARLFVRHTGLRFTQWHNRLLLSCAWQGLTDNKSNSELANQLGFSSSDSLGHWFKRMTGFSPGQARHHLSRQNKFYT</sequence>
<evidence type="ECO:0000256" key="2">
    <source>
        <dbReference type="ARBA" id="ARBA00023125"/>
    </source>
</evidence>
<dbReference type="PROSITE" id="PS01124">
    <property type="entry name" value="HTH_ARAC_FAMILY_2"/>
    <property type="match status" value="1"/>
</dbReference>
<dbReference type="SUPFAM" id="SSF46689">
    <property type="entry name" value="Homeodomain-like"/>
    <property type="match status" value="1"/>
</dbReference>
<evidence type="ECO:0000313" key="6">
    <source>
        <dbReference type="Proteomes" id="UP000294820"/>
    </source>
</evidence>
<keyword evidence="6" id="KW-1185">Reference proteome</keyword>
<name>A0A375AGW2_9GAMM</name>
<evidence type="ECO:0000256" key="1">
    <source>
        <dbReference type="ARBA" id="ARBA00023015"/>
    </source>
</evidence>
<evidence type="ECO:0000256" key="3">
    <source>
        <dbReference type="ARBA" id="ARBA00023163"/>
    </source>
</evidence>
<dbReference type="InterPro" id="IPR009057">
    <property type="entry name" value="Homeodomain-like_sf"/>
</dbReference>
<dbReference type="EMBL" id="LT615367">
    <property type="protein sequence ID" value="SLM65146.1"/>
    <property type="molecule type" value="Genomic_DNA"/>
</dbReference>
<dbReference type="Gene3D" id="2.60.120.10">
    <property type="entry name" value="Jelly Rolls"/>
    <property type="match status" value="1"/>
</dbReference>
<dbReference type="AlphaFoldDB" id="A0A375AGW2"/>
<dbReference type="GO" id="GO:0003700">
    <property type="term" value="F:DNA-binding transcription factor activity"/>
    <property type="evidence" value="ECO:0007669"/>
    <property type="project" value="InterPro"/>
</dbReference>